<name>A0A2S9IQE1_9HYPH</name>
<dbReference type="AlphaFoldDB" id="A0A2S9IQE1"/>
<proteinExistence type="inferred from homology"/>
<feature type="compositionally biased region" description="Basic and acidic residues" evidence="5">
    <location>
        <begin position="32"/>
        <end position="42"/>
    </location>
</feature>
<dbReference type="InterPro" id="IPR007324">
    <property type="entry name" value="Sugar-bd_dom_put"/>
</dbReference>
<protein>
    <submittedName>
        <fullName evidence="7">LacI family transcriptional regulator</fullName>
    </submittedName>
</protein>
<dbReference type="Proteomes" id="UP000239434">
    <property type="component" value="Unassembled WGS sequence"/>
</dbReference>
<evidence type="ECO:0000313" key="7">
    <source>
        <dbReference type="EMBL" id="PRD42741.1"/>
    </source>
</evidence>
<keyword evidence="3" id="KW-0238">DNA-binding</keyword>
<keyword evidence="8" id="KW-1185">Reference proteome</keyword>
<dbReference type="EMBL" id="PVBR01000010">
    <property type="protein sequence ID" value="PRD42741.1"/>
    <property type="molecule type" value="Genomic_DNA"/>
</dbReference>
<feature type="domain" description="Sugar-binding" evidence="6">
    <location>
        <begin position="122"/>
        <end position="374"/>
    </location>
</feature>
<dbReference type="InterPro" id="IPR036388">
    <property type="entry name" value="WH-like_DNA-bd_sf"/>
</dbReference>
<evidence type="ECO:0000256" key="2">
    <source>
        <dbReference type="ARBA" id="ARBA00023015"/>
    </source>
</evidence>
<comment type="similarity">
    <text evidence="1">Belongs to the SorC transcriptional regulatory family.</text>
</comment>
<organism evidence="7 8">
    <name type="scientific">Phyllobacterium phragmitis</name>
    <dbReference type="NCBI Taxonomy" id="2670329"/>
    <lineage>
        <taxon>Bacteria</taxon>
        <taxon>Pseudomonadati</taxon>
        <taxon>Pseudomonadota</taxon>
        <taxon>Alphaproteobacteria</taxon>
        <taxon>Hyphomicrobiales</taxon>
        <taxon>Phyllobacteriaceae</taxon>
        <taxon>Phyllobacterium</taxon>
    </lineage>
</organism>
<dbReference type="GO" id="GO:0003677">
    <property type="term" value="F:DNA binding"/>
    <property type="evidence" value="ECO:0007669"/>
    <property type="project" value="UniProtKB-KW"/>
</dbReference>
<evidence type="ECO:0000256" key="5">
    <source>
        <dbReference type="SAM" id="MobiDB-lite"/>
    </source>
</evidence>
<evidence type="ECO:0000313" key="8">
    <source>
        <dbReference type="Proteomes" id="UP000239434"/>
    </source>
</evidence>
<dbReference type="InterPro" id="IPR051054">
    <property type="entry name" value="SorC_transcr_regulators"/>
</dbReference>
<accession>A0A2S9IQE1</accession>
<dbReference type="SUPFAM" id="SSF100950">
    <property type="entry name" value="NagB/RpiA/CoA transferase-like"/>
    <property type="match status" value="1"/>
</dbReference>
<dbReference type="Gene3D" id="1.10.10.10">
    <property type="entry name" value="Winged helix-like DNA-binding domain superfamily/Winged helix DNA-binding domain"/>
    <property type="match status" value="1"/>
</dbReference>
<dbReference type="GO" id="GO:0030246">
    <property type="term" value="F:carbohydrate binding"/>
    <property type="evidence" value="ECO:0007669"/>
    <property type="project" value="InterPro"/>
</dbReference>
<evidence type="ECO:0000256" key="3">
    <source>
        <dbReference type="ARBA" id="ARBA00023125"/>
    </source>
</evidence>
<dbReference type="PANTHER" id="PTHR34294">
    <property type="entry name" value="TRANSCRIPTIONAL REGULATOR-RELATED"/>
    <property type="match status" value="1"/>
</dbReference>
<feature type="region of interest" description="Disordered" evidence="5">
    <location>
        <begin position="32"/>
        <end position="66"/>
    </location>
</feature>
<gene>
    <name evidence="7" type="ORF">C5748_15110</name>
</gene>
<reference evidence="7 8" key="1">
    <citation type="submission" date="2018-02" db="EMBL/GenBank/DDBJ databases">
        <title>The draft genome of Phyllobacterium sp. 1N-3.</title>
        <authorList>
            <person name="Liu L."/>
            <person name="Li L."/>
            <person name="Zhang X."/>
            <person name="Wang T."/>
            <person name="Liang L."/>
        </authorList>
    </citation>
    <scope>NUCLEOTIDE SEQUENCE [LARGE SCALE GENOMIC DNA]</scope>
    <source>
        <strain evidence="7 8">1N-3</strain>
    </source>
</reference>
<comment type="caution">
    <text evidence="7">The sequence shown here is derived from an EMBL/GenBank/DDBJ whole genome shotgun (WGS) entry which is preliminary data.</text>
</comment>
<dbReference type="InterPro" id="IPR037171">
    <property type="entry name" value="NagB/RpiA_transferase-like"/>
</dbReference>
<dbReference type="Gene3D" id="3.40.50.1360">
    <property type="match status" value="1"/>
</dbReference>
<dbReference type="Pfam" id="PF04198">
    <property type="entry name" value="Sugar-bind"/>
    <property type="match status" value="1"/>
</dbReference>
<evidence type="ECO:0000256" key="4">
    <source>
        <dbReference type="ARBA" id="ARBA00023163"/>
    </source>
</evidence>
<keyword evidence="2" id="KW-0805">Transcription regulation</keyword>
<dbReference type="PANTHER" id="PTHR34294:SF1">
    <property type="entry name" value="TRANSCRIPTIONAL REGULATOR LSRR"/>
    <property type="match status" value="1"/>
</dbReference>
<evidence type="ECO:0000256" key="1">
    <source>
        <dbReference type="ARBA" id="ARBA00010466"/>
    </source>
</evidence>
<evidence type="ECO:0000259" key="6">
    <source>
        <dbReference type="Pfam" id="PF04198"/>
    </source>
</evidence>
<keyword evidence="4" id="KW-0804">Transcription</keyword>
<sequence>MTRKGRCKLLNLRIVLSENRFRLSRRCARANEEGRHLAERQTGRNRAAHGSSRQAGEIAPGTVSGESRTDRLRTRAAWMYYIEQMTQNDIADVLGVGRVTIVRLLAEARARNEVKISIDSNLSELIGLERKLEKAFGLERAIVAPLSAPGNDPISAIAAATGNYLSEVIRHGMRVGVGWGRTLFHTLSFINARSLNDLTVISLLGGISQPRRFNPAEFAWQFAEIFQGEGYLIPAPALVDSIETKRALIERCGLKYVFEMAENLDLVLLSVGGIESATTSYRVGHITEEQRDSLAAKGAVGDLLYHFYNIEGKLVDHPIQDGVMSVGVGTLQKAPARILTSGGPEKIAALLGAMKLIRPTVFITDEESAARMLEKVSAAE</sequence>